<keyword evidence="14" id="KW-1185">Reference proteome</keyword>
<dbReference type="GO" id="GO:0005524">
    <property type="term" value="F:ATP binding"/>
    <property type="evidence" value="ECO:0007669"/>
    <property type="project" value="UniProtKB-KW"/>
</dbReference>
<dbReference type="STRING" id="128403.WA1_29825"/>
<keyword evidence="6" id="KW-0418">Kinase</keyword>
<sequence>MLKEKETLVRRYEIIQHLCSGGFTETYLAEDKFLPDKPRCVVKQLRLRSLDPDTLKKARELFEAEAQVLDKLGTHDQIPQLLGYFEENQEFYLVEEYIDGENLEKELAQVKKLSEEKVLILLQEVLEVVKFVHQENVIHREIKPANIIRRKTDNKIVLTGFGAVKQVQTQIVTAEGETSFTIPVGTKGYMANEVLGGKPRRSSDIYALGITAIHALTGKDPGKDDPPELEQDPRTRELIWRKHANVNNRLATILDKMIKSHFRDRYQVVDEVLEDLQKLQNSWENTVSTFTSTIATKKLPSLRLPKFKYVFAILVAIGIVSAIPQLLPSLPKLSVVHLSSNTEALFQEGKKLATDGKYEEAIRVYDKALKHNPKNAHDIWEARAIALFGLEKYEDSLTSIVICQ</sequence>
<dbReference type="InterPro" id="IPR011009">
    <property type="entry name" value="Kinase-like_dom_sf"/>
</dbReference>
<dbReference type="EMBL" id="ANNX02000032">
    <property type="protein sequence ID" value="KYC39757.1"/>
    <property type="molecule type" value="Genomic_DNA"/>
</dbReference>
<evidence type="ECO:0000256" key="1">
    <source>
        <dbReference type="ARBA" id="ARBA00012513"/>
    </source>
</evidence>
<evidence type="ECO:0000256" key="8">
    <source>
        <dbReference type="ARBA" id="ARBA00022840"/>
    </source>
</evidence>
<evidence type="ECO:0000256" key="9">
    <source>
        <dbReference type="ARBA" id="ARBA00047899"/>
    </source>
</evidence>
<gene>
    <name evidence="13" type="ORF">WA1_29825</name>
</gene>
<organism evidence="13 14">
    <name type="scientific">Scytonema hofmannii PCC 7110</name>
    <dbReference type="NCBI Taxonomy" id="128403"/>
    <lineage>
        <taxon>Bacteria</taxon>
        <taxon>Bacillati</taxon>
        <taxon>Cyanobacteriota</taxon>
        <taxon>Cyanophyceae</taxon>
        <taxon>Nostocales</taxon>
        <taxon>Scytonemataceae</taxon>
        <taxon>Scytonema</taxon>
    </lineage>
</organism>
<evidence type="ECO:0000256" key="6">
    <source>
        <dbReference type="ARBA" id="ARBA00022777"/>
    </source>
</evidence>
<evidence type="ECO:0000256" key="4">
    <source>
        <dbReference type="ARBA" id="ARBA00022737"/>
    </source>
</evidence>
<accession>A0A139X4X9</accession>
<comment type="catalytic activity">
    <reaction evidence="10">
        <text>L-seryl-[protein] + ATP = O-phospho-L-seryl-[protein] + ADP + H(+)</text>
        <dbReference type="Rhea" id="RHEA:17989"/>
        <dbReference type="Rhea" id="RHEA-COMP:9863"/>
        <dbReference type="Rhea" id="RHEA-COMP:11604"/>
        <dbReference type="ChEBI" id="CHEBI:15378"/>
        <dbReference type="ChEBI" id="CHEBI:29999"/>
        <dbReference type="ChEBI" id="CHEBI:30616"/>
        <dbReference type="ChEBI" id="CHEBI:83421"/>
        <dbReference type="ChEBI" id="CHEBI:456216"/>
        <dbReference type="EC" id="2.7.11.1"/>
    </reaction>
</comment>
<dbReference type="AlphaFoldDB" id="A0A139X4X9"/>
<dbReference type="Proteomes" id="UP000076925">
    <property type="component" value="Unassembled WGS sequence"/>
</dbReference>
<evidence type="ECO:0000256" key="10">
    <source>
        <dbReference type="ARBA" id="ARBA00048679"/>
    </source>
</evidence>
<dbReference type="InterPro" id="IPR011990">
    <property type="entry name" value="TPR-like_helical_dom_sf"/>
</dbReference>
<dbReference type="PROSITE" id="PS50293">
    <property type="entry name" value="TPR_REGION"/>
    <property type="match status" value="1"/>
</dbReference>
<feature type="repeat" description="TPR" evidence="11">
    <location>
        <begin position="342"/>
        <end position="375"/>
    </location>
</feature>
<evidence type="ECO:0000256" key="5">
    <source>
        <dbReference type="ARBA" id="ARBA00022741"/>
    </source>
</evidence>
<dbReference type="InterPro" id="IPR013105">
    <property type="entry name" value="TPR_2"/>
</dbReference>
<dbReference type="PANTHER" id="PTHR24363:SF0">
    <property type="entry name" value="SERINE_THREONINE KINASE LIKE DOMAIN CONTAINING 1"/>
    <property type="match status" value="1"/>
</dbReference>
<dbReference type="PROSITE" id="PS50011">
    <property type="entry name" value="PROTEIN_KINASE_DOM"/>
    <property type="match status" value="1"/>
</dbReference>
<evidence type="ECO:0000256" key="7">
    <source>
        <dbReference type="ARBA" id="ARBA00022803"/>
    </source>
</evidence>
<keyword evidence="8" id="KW-0067">ATP-binding</keyword>
<dbReference type="SUPFAM" id="SSF56112">
    <property type="entry name" value="Protein kinase-like (PK-like)"/>
    <property type="match status" value="1"/>
</dbReference>
<evidence type="ECO:0000256" key="11">
    <source>
        <dbReference type="PROSITE-ProRule" id="PRU00339"/>
    </source>
</evidence>
<feature type="domain" description="Protein kinase" evidence="12">
    <location>
        <begin position="12"/>
        <end position="279"/>
    </location>
</feature>
<keyword evidence="7 11" id="KW-0802">TPR repeat</keyword>
<dbReference type="OrthoDB" id="428645at2"/>
<dbReference type="SMART" id="SM00028">
    <property type="entry name" value="TPR"/>
    <property type="match status" value="1"/>
</dbReference>
<comment type="catalytic activity">
    <reaction evidence="9">
        <text>L-threonyl-[protein] + ATP = O-phospho-L-threonyl-[protein] + ADP + H(+)</text>
        <dbReference type="Rhea" id="RHEA:46608"/>
        <dbReference type="Rhea" id="RHEA-COMP:11060"/>
        <dbReference type="Rhea" id="RHEA-COMP:11605"/>
        <dbReference type="ChEBI" id="CHEBI:15378"/>
        <dbReference type="ChEBI" id="CHEBI:30013"/>
        <dbReference type="ChEBI" id="CHEBI:30616"/>
        <dbReference type="ChEBI" id="CHEBI:61977"/>
        <dbReference type="ChEBI" id="CHEBI:456216"/>
        <dbReference type="EC" id="2.7.11.1"/>
    </reaction>
</comment>
<dbReference type="Gene3D" id="3.30.200.20">
    <property type="entry name" value="Phosphorylase Kinase, domain 1"/>
    <property type="match status" value="1"/>
</dbReference>
<dbReference type="PANTHER" id="PTHR24363">
    <property type="entry name" value="SERINE/THREONINE PROTEIN KINASE"/>
    <property type="match status" value="1"/>
</dbReference>
<dbReference type="PROSITE" id="PS50005">
    <property type="entry name" value="TPR"/>
    <property type="match status" value="1"/>
</dbReference>
<evidence type="ECO:0000256" key="2">
    <source>
        <dbReference type="ARBA" id="ARBA00022527"/>
    </source>
</evidence>
<dbReference type="Pfam" id="PF00069">
    <property type="entry name" value="Pkinase"/>
    <property type="match status" value="1"/>
</dbReference>
<evidence type="ECO:0000313" key="14">
    <source>
        <dbReference type="Proteomes" id="UP000076925"/>
    </source>
</evidence>
<evidence type="ECO:0000259" key="12">
    <source>
        <dbReference type="PROSITE" id="PS50011"/>
    </source>
</evidence>
<reference evidence="13 14" key="1">
    <citation type="journal article" date="2013" name="Genome Biol. Evol.">
        <title>Genomes of Stigonematalean cyanobacteria (subsection V) and the evolution of oxygenic photosynthesis from prokaryotes to plastids.</title>
        <authorList>
            <person name="Dagan T."/>
            <person name="Roettger M."/>
            <person name="Stucken K."/>
            <person name="Landan G."/>
            <person name="Koch R."/>
            <person name="Major P."/>
            <person name="Gould S.B."/>
            <person name="Goremykin V.V."/>
            <person name="Rippka R."/>
            <person name="Tandeau de Marsac N."/>
            <person name="Gugger M."/>
            <person name="Lockhart P.J."/>
            <person name="Allen J.F."/>
            <person name="Brune I."/>
            <person name="Maus I."/>
            <person name="Puhler A."/>
            <person name="Martin W.F."/>
        </authorList>
    </citation>
    <scope>NUCLEOTIDE SEQUENCE [LARGE SCALE GENOMIC DNA]</scope>
    <source>
        <strain evidence="13 14">PCC 7110</strain>
    </source>
</reference>
<dbReference type="GO" id="GO:0004674">
    <property type="term" value="F:protein serine/threonine kinase activity"/>
    <property type="evidence" value="ECO:0007669"/>
    <property type="project" value="UniProtKB-KW"/>
</dbReference>
<evidence type="ECO:0000256" key="3">
    <source>
        <dbReference type="ARBA" id="ARBA00022679"/>
    </source>
</evidence>
<dbReference type="Gene3D" id="1.10.510.10">
    <property type="entry name" value="Transferase(Phosphotransferase) domain 1"/>
    <property type="match status" value="1"/>
</dbReference>
<dbReference type="CDD" id="cd14014">
    <property type="entry name" value="STKc_PknB_like"/>
    <property type="match status" value="1"/>
</dbReference>
<name>A0A139X4X9_9CYAN</name>
<dbReference type="EC" id="2.7.11.1" evidence="1"/>
<dbReference type="Pfam" id="PF07719">
    <property type="entry name" value="TPR_2"/>
    <property type="match status" value="1"/>
</dbReference>
<dbReference type="InterPro" id="IPR000719">
    <property type="entry name" value="Prot_kinase_dom"/>
</dbReference>
<dbReference type="Gene3D" id="1.25.40.10">
    <property type="entry name" value="Tetratricopeptide repeat domain"/>
    <property type="match status" value="1"/>
</dbReference>
<keyword evidence="3" id="KW-0808">Transferase</keyword>
<dbReference type="RefSeq" id="WP_017740681.1">
    <property type="nucleotide sequence ID" value="NZ_KQ976354.1"/>
</dbReference>
<dbReference type="InterPro" id="IPR019734">
    <property type="entry name" value="TPR_rpt"/>
</dbReference>
<proteinExistence type="predicted"/>
<evidence type="ECO:0000313" key="13">
    <source>
        <dbReference type="EMBL" id="KYC39757.1"/>
    </source>
</evidence>
<keyword evidence="5" id="KW-0547">Nucleotide-binding</keyword>
<dbReference type="SUPFAM" id="SSF48452">
    <property type="entry name" value="TPR-like"/>
    <property type="match status" value="1"/>
</dbReference>
<keyword evidence="2" id="KW-0723">Serine/threonine-protein kinase</keyword>
<protein>
    <recommendedName>
        <fullName evidence="1">non-specific serine/threonine protein kinase</fullName>
        <ecNumber evidence="1">2.7.11.1</ecNumber>
    </recommendedName>
</protein>
<keyword evidence="4" id="KW-0677">Repeat</keyword>
<comment type="caution">
    <text evidence="13">The sequence shown here is derived from an EMBL/GenBank/DDBJ whole genome shotgun (WGS) entry which is preliminary data.</text>
</comment>